<evidence type="ECO:0000256" key="1">
    <source>
        <dbReference type="ARBA" id="ARBA00004123"/>
    </source>
</evidence>
<keyword evidence="2" id="KW-0805">Transcription regulation</keyword>
<dbReference type="PANTHER" id="PTHR11945:SF505">
    <property type="entry name" value="MADS-BOX DOMAIN-CONTAINING PROTEIN"/>
    <property type="match status" value="1"/>
</dbReference>
<organism evidence="7 8">
    <name type="scientific">Linum trigynum</name>
    <dbReference type="NCBI Taxonomy" id="586398"/>
    <lineage>
        <taxon>Eukaryota</taxon>
        <taxon>Viridiplantae</taxon>
        <taxon>Streptophyta</taxon>
        <taxon>Embryophyta</taxon>
        <taxon>Tracheophyta</taxon>
        <taxon>Spermatophyta</taxon>
        <taxon>Magnoliopsida</taxon>
        <taxon>eudicotyledons</taxon>
        <taxon>Gunneridae</taxon>
        <taxon>Pentapetalae</taxon>
        <taxon>rosids</taxon>
        <taxon>fabids</taxon>
        <taxon>Malpighiales</taxon>
        <taxon>Linaceae</taxon>
        <taxon>Linum</taxon>
    </lineage>
</organism>
<evidence type="ECO:0000256" key="5">
    <source>
        <dbReference type="ARBA" id="ARBA00023242"/>
    </source>
</evidence>
<dbReference type="Proteomes" id="UP001497516">
    <property type="component" value="Chromosome 10"/>
</dbReference>
<keyword evidence="4" id="KW-0804">Transcription</keyword>
<evidence type="ECO:0000256" key="2">
    <source>
        <dbReference type="ARBA" id="ARBA00023015"/>
    </source>
</evidence>
<feature type="domain" description="MADS-box" evidence="6">
    <location>
        <begin position="1"/>
        <end position="50"/>
    </location>
</feature>
<reference evidence="7 8" key="1">
    <citation type="submission" date="2024-04" db="EMBL/GenBank/DDBJ databases">
        <authorList>
            <person name="Fracassetti M."/>
        </authorList>
    </citation>
    <scope>NUCLEOTIDE SEQUENCE [LARGE SCALE GENOMIC DNA]</scope>
</reference>
<protein>
    <recommendedName>
        <fullName evidence="6">MADS-box domain-containing protein</fullName>
    </recommendedName>
</protein>
<dbReference type="SUPFAM" id="SSF55455">
    <property type="entry name" value="SRF-like"/>
    <property type="match status" value="1"/>
</dbReference>
<comment type="subcellular location">
    <subcellularLocation>
        <location evidence="1">Nucleus</location>
    </subcellularLocation>
</comment>
<sequence length="188" mass="21346">MGRKKVKCELISDESSRKTTFKKRKAGLLKKLQEITTLCGVIACGIIFSNFSTKGRSQQPNQQQEVWPSVPEATAVVEKFKDLPEKKQKKYMLNQESLLSASSSKMKEKLEAQVEKNRRLELDLLLADPVAAYHHDVLLPDSGGSEDFVNHAAKLDGMREIVSNKVDQITERIEHIKSKGKRMRTRYS</sequence>
<dbReference type="Pfam" id="PF00319">
    <property type="entry name" value="SRF-TF"/>
    <property type="match status" value="1"/>
</dbReference>
<dbReference type="InterPro" id="IPR036879">
    <property type="entry name" value="TF_MADSbox_sf"/>
</dbReference>
<name>A0AAV2D4Q0_9ROSI</name>
<dbReference type="SMART" id="SM00432">
    <property type="entry name" value="MADS"/>
    <property type="match status" value="1"/>
</dbReference>
<dbReference type="CDD" id="cd00266">
    <property type="entry name" value="MADS_SRF_like"/>
    <property type="match status" value="1"/>
</dbReference>
<dbReference type="GO" id="GO:0045944">
    <property type="term" value="P:positive regulation of transcription by RNA polymerase II"/>
    <property type="evidence" value="ECO:0007669"/>
    <property type="project" value="InterPro"/>
</dbReference>
<dbReference type="InterPro" id="IPR033897">
    <property type="entry name" value="SRF-like_MADS-box"/>
</dbReference>
<evidence type="ECO:0000256" key="3">
    <source>
        <dbReference type="ARBA" id="ARBA00023125"/>
    </source>
</evidence>
<dbReference type="GO" id="GO:0000978">
    <property type="term" value="F:RNA polymerase II cis-regulatory region sequence-specific DNA binding"/>
    <property type="evidence" value="ECO:0007669"/>
    <property type="project" value="TreeGrafter"/>
</dbReference>
<dbReference type="PRINTS" id="PR00404">
    <property type="entry name" value="MADSDOMAIN"/>
</dbReference>
<evidence type="ECO:0000256" key="4">
    <source>
        <dbReference type="ARBA" id="ARBA00023163"/>
    </source>
</evidence>
<keyword evidence="8" id="KW-1185">Reference proteome</keyword>
<evidence type="ECO:0000259" key="6">
    <source>
        <dbReference type="PROSITE" id="PS50066"/>
    </source>
</evidence>
<evidence type="ECO:0000313" key="8">
    <source>
        <dbReference type="Proteomes" id="UP001497516"/>
    </source>
</evidence>
<dbReference type="Gene3D" id="3.40.1810.10">
    <property type="entry name" value="Transcription factor, MADS-box"/>
    <property type="match status" value="1"/>
</dbReference>
<dbReference type="InterPro" id="IPR002100">
    <property type="entry name" value="TF_MADSbox"/>
</dbReference>
<dbReference type="GO" id="GO:0000981">
    <property type="term" value="F:DNA-binding transcription factor activity, RNA polymerase II-specific"/>
    <property type="evidence" value="ECO:0007669"/>
    <property type="project" value="InterPro"/>
</dbReference>
<accession>A0AAV2D4Q0</accession>
<dbReference type="PANTHER" id="PTHR11945">
    <property type="entry name" value="MADS BOX PROTEIN"/>
    <property type="match status" value="1"/>
</dbReference>
<proteinExistence type="predicted"/>
<dbReference type="PROSITE" id="PS50066">
    <property type="entry name" value="MADS_BOX_2"/>
    <property type="match status" value="1"/>
</dbReference>
<dbReference type="AlphaFoldDB" id="A0AAV2D4Q0"/>
<keyword evidence="3" id="KW-0238">DNA-binding</keyword>
<keyword evidence="5" id="KW-0539">Nucleus</keyword>
<dbReference type="GO" id="GO:0046983">
    <property type="term" value="F:protein dimerization activity"/>
    <property type="evidence" value="ECO:0007669"/>
    <property type="project" value="InterPro"/>
</dbReference>
<dbReference type="EMBL" id="OZ034814">
    <property type="protein sequence ID" value="CAL1363696.1"/>
    <property type="molecule type" value="Genomic_DNA"/>
</dbReference>
<dbReference type="GO" id="GO:0005634">
    <property type="term" value="C:nucleus"/>
    <property type="evidence" value="ECO:0007669"/>
    <property type="project" value="UniProtKB-SubCell"/>
</dbReference>
<evidence type="ECO:0000313" key="7">
    <source>
        <dbReference type="EMBL" id="CAL1363696.1"/>
    </source>
</evidence>
<gene>
    <name evidence="7" type="ORF">LTRI10_LOCUS10038</name>
</gene>